<evidence type="ECO:0000313" key="3">
    <source>
        <dbReference type="Proteomes" id="UP000572635"/>
    </source>
</evidence>
<reference evidence="2 3" key="1">
    <citation type="submission" date="2020-08" db="EMBL/GenBank/DDBJ databases">
        <title>Sequencing the genomes of 1000 actinobacteria strains.</title>
        <authorList>
            <person name="Klenk H.-P."/>
        </authorList>
    </citation>
    <scope>NUCLEOTIDE SEQUENCE [LARGE SCALE GENOMIC DNA]</scope>
    <source>
        <strain evidence="2 3">DSM 44551</strain>
    </source>
</reference>
<name>A0A7W8QRF2_9ACTN</name>
<dbReference type="Pfam" id="PF13302">
    <property type="entry name" value="Acetyltransf_3"/>
    <property type="match status" value="1"/>
</dbReference>
<keyword evidence="3" id="KW-1185">Reference proteome</keyword>
<accession>A0A7W8QRF2</accession>
<dbReference type="GO" id="GO:1990189">
    <property type="term" value="F:protein N-terminal-serine acetyltransferase activity"/>
    <property type="evidence" value="ECO:0007669"/>
    <property type="project" value="TreeGrafter"/>
</dbReference>
<dbReference type="InterPro" id="IPR000182">
    <property type="entry name" value="GNAT_dom"/>
</dbReference>
<feature type="domain" description="N-acetyltransferase" evidence="1">
    <location>
        <begin position="29"/>
        <end position="196"/>
    </location>
</feature>
<dbReference type="PANTHER" id="PTHR43441">
    <property type="entry name" value="RIBOSOMAL-PROTEIN-SERINE ACETYLTRANSFERASE"/>
    <property type="match status" value="1"/>
</dbReference>
<dbReference type="PANTHER" id="PTHR43441:SF10">
    <property type="entry name" value="ACETYLTRANSFERASE"/>
    <property type="match status" value="1"/>
</dbReference>
<dbReference type="Gene3D" id="3.40.630.30">
    <property type="match status" value="1"/>
</dbReference>
<gene>
    <name evidence="2" type="ORF">HDA36_005390</name>
</gene>
<evidence type="ECO:0000259" key="1">
    <source>
        <dbReference type="PROSITE" id="PS51186"/>
    </source>
</evidence>
<dbReference type="GO" id="GO:0008999">
    <property type="term" value="F:protein-N-terminal-alanine acetyltransferase activity"/>
    <property type="evidence" value="ECO:0007669"/>
    <property type="project" value="TreeGrafter"/>
</dbReference>
<evidence type="ECO:0000313" key="2">
    <source>
        <dbReference type="EMBL" id="MBB5435242.1"/>
    </source>
</evidence>
<organism evidence="2 3">
    <name type="scientific">Nocardiopsis composta</name>
    <dbReference type="NCBI Taxonomy" id="157465"/>
    <lineage>
        <taxon>Bacteria</taxon>
        <taxon>Bacillati</taxon>
        <taxon>Actinomycetota</taxon>
        <taxon>Actinomycetes</taxon>
        <taxon>Streptosporangiales</taxon>
        <taxon>Nocardiopsidaceae</taxon>
        <taxon>Nocardiopsis</taxon>
    </lineage>
</organism>
<proteinExistence type="predicted"/>
<dbReference type="GO" id="GO:0005737">
    <property type="term" value="C:cytoplasm"/>
    <property type="evidence" value="ECO:0007669"/>
    <property type="project" value="TreeGrafter"/>
</dbReference>
<dbReference type="PROSITE" id="PS51186">
    <property type="entry name" value="GNAT"/>
    <property type="match status" value="1"/>
</dbReference>
<protein>
    <submittedName>
        <fullName evidence="2">RimJ/RimL family protein N-acetyltransferase</fullName>
    </submittedName>
</protein>
<dbReference type="Proteomes" id="UP000572635">
    <property type="component" value="Unassembled WGS sequence"/>
</dbReference>
<dbReference type="EMBL" id="JACHDB010000002">
    <property type="protein sequence ID" value="MBB5435242.1"/>
    <property type="molecule type" value="Genomic_DNA"/>
</dbReference>
<dbReference type="InterPro" id="IPR016181">
    <property type="entry name" value="Acyl_CoA_acyltransferase"/>
</dbReference>
<sequence length="200" mass="22063">MSSAPGPAARSASEEARRMPMVVLETERLTLRAFTDSLIDDVLAAMTDPETRRWLPLPEPGRPYTRADAEEWCRVTAPSMRATGDGQQWAVTVTATGDFAGAVGLLRTRWPSLVTEVGYWFSPRFRGSGYATEAVTAVSRWAILDQEMERVELKAATGNRASRRVAEKAGFTFEGIERNAMPLHRGRTDLAAYSLIPSDL</sequence>
<dbReference type="SUPFAM" id="SSF55729">
    <property type="entry name" value="Acyl-CoA N-acyltransferases (Nat)"/>
    <property type="match status" value="1"/>
</dbReference>
<comment type="caution">
    <text evidence="2">The sequence shown here is derived from an EMBL/GenBank/DDBJ whole genome shotgun (WGS) entry which is preliminary data.</text>
</comment>
<dbReference type="RefSeq" id="WP_246528796.1">
    <property type="nucleotide sequence ID" value="NZ_BAAAJD010000117.1"/>
</dbReference>
<dbReference type="InterPro" id="IPR051908">
    <property type="entry name" value="Ribosomal_N-acetyltransferase"/>
</dbReference>
<dbReference type="AlphaFoldDB" id="A0A7W8QRF2"/>
<keyword evidence="2" id="KW-0808">Transferase</keyword>